<evidence type="ECO:0000256" key="1">
    <source>
        <dbReference type="SAM" id="MobiDB-lite"/>
    </source>
</evidence>
<reference evidence="3" key="1">
    <citation type="journal article" date="2019" name="Int. J. Syst. Evol. Microbiol.">
        <title>The Global Catalogue of Microorganisms (GCM) 10K type strain sequencing project: providing services to taxonomists for standard genome sequencing and annotation.</title>
        <authorList>
            <consortium name="The Broad Institute Genomics Platform"/>
            <consortium name="The Broad Institute Genome Sequencing Center for Infectious Disease"/>
            <person name="Wu L."/>
            <person name="Ma J."/>
        </authorList>
    </citation>
    <scope>NUCLEOTIDE SEQUENCE [LARGE SCALE GENOMIC DNA]</scope>
    <source>
        <strain evidence="3">NBRC 112502</strain>
    </source>
</reference>
<evidence type="ECO:0000313" key="3">
    <source>
        <dbReference type="Proteomes" id="UP001156641"/>
    </source>
</evidence>
<dbReference type="EMBL" id="BSOS01000026">
    <property type="protein sequence ID" value="GLR66566.1"/>
    <property type="molecule type" value="Genomic_DNA"/>
</dbReference>
<feature type="region of interest" description="Disordered" evidence="1">
    <location>
        <begin position="26"/>
        <end position="101"/>
    </location>
</feature>
<gene>
    <name evidence="2" type="ORF">GCM10010909_12460</name>
</gene>
<name>A0ABQ6A409_9PROT</name>
<dbReference type="Proteomes" id="UP001156641">
    <property type="component" value="Unassembled WGS sequence"/>
</dbReference>
<feature type="compositionally biased region" description="Polar residues" evidence="1">
    <location>
        <begin position="92"/>
        <end position="101"/>
    </location>
</feature>
<dbReference type="PROSITE" id="PS51257">
    <property type="entry name" value="PROKAR_LIPOPROTEIN"/>
    <property type="match status" value="1"/>
</dbReference>
<sequence length="101" mass="10661">MRKSFLLLAGLLALTACDRGNIKPVASYSAPPAPPVRNPTFNPYAPYGDANATWEPPTFNQDGTVVKPAEPSSQASRPPYEFAPWATGAEGGSQNVPPGTF</sequence>
<accession>A0ABQ6A409</accession>
<proteinExistence type="predicted"/>
<comment type="caution">
    <text evidence="2">The sequence shown here is derived from an EMBL/GenBank/DDBJ whole genome shotgun (WGS) entry which is preliminary data.</text>
</comment>
<evidence type="ECO:0008006" key="4">
    <source>
        <dbReference type="Google" id="ProtNLM"/>
    </source>
</evidence>
<keyword evidence="3" id="KW-1185">Reference proteome</keyword>
<organism evidence="2 3">
    <name type="scientific">Acidocella aquatica</name>
    <dbReference type="NCBI Taxonomy" id="1922313"/>
    <lineage>
        <taxon>Bacteria</taxon>
        <taxon>Pseudomonadati</taxon>
        <taxon>Pseudomonadota</taxon>
        <taxon>Alphaproteobacteria</taxon>
        <taxon>Acetobacterales</taxon>
        <taxon>Acidocellaceae</taxon>
        <taxon>Acidocella</taxon>
    </lineage>
</organism>
<protein>
    <recommendedName>
        <fullName evidence="4">Lipoprotein</fullName>
    </recommendedName>
</protein>
<evidence type="ECO:0000313" key="2">
    <source>
        <dbReference type="EMBL" id="GLR66566.1"/>
    </source>
</evidence>